<dbReference type="InterPro" id="IPR031872">
    <property type="entry name" value="NDC10_II"/>
</dbReference>
<evidence type="ECO:0000313" key="4">
    <source>
        <dbReference type="Proteomes" id="UP001139887"/>
    </source>
</evidence>
<keyword evidence="4" id="KW-1185">Reference proteome</keyword>
<dbReference type="AlphaFoldDB" id="A0A9W8M1T8"/>
<feature type="region of interest" description="Disordered" evidence="1">
    <location>
        <begin position="234"/>
        <end position="297"/>
    </location>
</feature>
<evidence type="ECO:0000259" key="2">
    <source>
        <dbReference type="Pfam" id="PF16787"/>
    </source>
</evidence>
<comment type="caution">
    <text evidence="3">The sequence shown here is derived from an EMBL/GenBank/DDBJ whole genome shotgun (WGS) entry which is preliminary data.</text>
</comment>
<gene>
    <name evidence="3" type="ORF">IWW36_001136</name>
</gene>
<dbReference type="InterPro" id="IPR038279">
    <property type="entry name" value="Ndc10_dom2_sf"/>
</dbReference>
<proteinExistence type="predicted"/>
<protein>
    <recommendedName>
        <fullName evidence="2">Ndc10 domain-containing protein</fullName>
    </recommendedName>
</protein>
<reference evidence="3" key="1">
    <citation type="submission" date="2022-07" db="EMBL/GenBank/DDBJ databases">
        <title>Phylogenomic reconstructions and comparative analyses of Kickxellomycotina fungi.</title>
        <authorList>
            <person name="Reynolds N.K."/>
            <person name="Stajich J.E."/>
            <person name="Barry K."/>
            <person name="Grigoriev I.V."/>
            <person name="Crous P."/>
            <person name="Smith M.E."/>
        </authorList>
    </citation>
    <scope>NUCLEOTIDE SEQUENCE</scope>
    <source>
        <strain evidence="3">NRRL 1566</strain>
    </source>
</reference>
<feature type="region of interest" description="Disordered" evidence="1">
    <location>
        <begin position="310"/>
        <end position="346"/>
    </location>
</feature>
<dbReference type="Pfam" id="PF16787">
    <property type="entry name" value="NDC10_II"/>
    <property type="match status" value="1"/>
</dbReference>
<accession>A0A9W8M1T8</accession>
<feature type="region of interest" description="Disordered" evidence="1">
    <location>
        <begin position="136"/>
        <end position="209"/>
    </location>
</feature>
<feature type="domain" description="Ndc10" evidence="2">
    <location>
        <begin position="408"/>
        <end position="545"/>
    </location>
</feature>
<name>A0A9W8M1T8_9FUNG</name>
<dbReference type="Proteomes" id="UP001139887">
    <property type="component" value="Unassembled WGS sequence"/>
</dbReference>
<dbReference type="GO" id="GO:0003677">
    <property type="term" value="F:DNA binding"/>
    <property type="evidence" value="ECO:0007669"/>
    <property type="project" value="InterPro"/>
</dbReference>
<organism evidence="3 4">
    <name type="scientific">Coemansia brasiliensis</name>
    <dbReference type="NCBI Taxonomy" id="2650707"/>
    <lineage>
        <taxon>Eukaryota</taxon>
        <taxon>Fungi</taxon>
        <taxon>Fungi incertae sedis</taxon>
        <taxon>Zoopagomycota</taxon>
        <taxon>Kickxellomycotina</taxon>
        <taxon>Kickxellomycetes</taxon>
        <taxon>Kickxellales</taxon>
        <taxon>Kickxellaceae</taxon>
        <taxon>Coemansia</taxon>
    </lineage>
</organism>
<dbReference type="Gene3D" id="1.10.443.20">
    <property type="entry name" value="Centromere DNA-binding protein complex CBF3 subunit, domain 2"/>
    <property type="match status" value="1"/>
</dbReference>
<dbReference type="OrthoDB" id="5527317at2759"/>
<feature type="compositionally biased region" description="Low complexity" evidence="1">
    <location>
        <begin position="287"/>
        <end position="296"/>
    </location>
</feature>
<dbReference type="EMBL" id="JANBUW010000013">
    <property type="protein sequence ID" value="KAJ2851369.1"/>
    <property type="molecule type" value="Genomic_DNA"/>
</dbReference>
<evidence type="ECO:0000313" key="3">
    <source>
        <dbReference type="EMBL" id="KAJ2851369.1"/>
    </source>
</evidence>
<sequence length="570" mass="62584">MSKLQKAKDVLELSDEVAPSTKSCYSSRIALWMHYCNTYCNGDDRINAQRLADYAEWLVSSGAAERIRQGATHVQQVLRNQLQGVMCYWRIQNKHNDRAHDPRIDPLFADKWQEIVSRYPRPRHARRTEPIYKSHRMATPPQSTMDPRSHMSGPAAHGGYMPNGSPSHGQGMEMRHPHIMPNGAHIHPAAPAPANSGIAAMPGRPRHHPDPAYMGYPQQIPRHPYMPGPGYESRPIPGGGPHPYAKGNAGYAKDMPPQHSQKPSPPRMLPPSSMMSSPKISDEYQRRPSVSSVSQSLAPVKDSNMLIERVSSQQPDVTSDRLNGATMANGNRPDTTQSSRATSAGASSHLDVAFASMPGSPKVVAQKKHVRSGRVPVKVPEWEGEAANASLDAPEGHLLNSHEALALAIKLLNTQETSQTQLLAHCMFGLAMWIPASARSTLTLADLSMDDDMFLEDKSGYSKMADENGTTVNESPMAISVTLRSTDKASMPAAKQGKAVALRHVNPLLCAWGSLSMCLFTRWHVANEATPDFSTTEWQKQQLFPEVIVKSDTDFHQSVSGVLSEISNDK</sequence>
<evidence type="ECO:0000256" key="1">
    <source>
        <dbReference type="SAM" id="MobiDB-lite"/>
    </source>
</evidence>